<feature type="transmembrane region" description="Helical" evidence="5">
    <location>
        <begin position="195"/>
        <end position="214"/>
    </location>
</feature>
<dbReference type="InterPro" id="IPR004089">
    <property type="entry name" value="MCPsignal_dom"/>
</dbReference>
<dbReference type="SMART" id="SM00283">
    <property type="entry name" value="MA"/>
    <property type="match status" value="1"/>
</dbReference>
<sequence length="579" mass="63432">MITEGEIIMNTEHRQQKISFWHSMKTQFIAVVILVAAVIVILYTLMIMPGVKSNIRSIYSNYLLDLSISYGREMESAMQVNIDLLDNPEAAQDILQQIDVAGAKTAYAYLVGFDGTMLYHPTAEKIGQPVENDAVKKMLKEIQGGSIPKPETVQYVFQGEKKFSACYTSKKQFILVVTADDAELLAPALMLEQRGILISGVLLLLGALAAFVFATRITRPLSKITDSVNRIAQLDLRNDQVLEQCAAHRGEVGSIANAVLRMKEALTEIVQKIRQQSGQLFDASETLNNNAVKTAGNVNNVETAVNEIATSATSQAQETQGATESIISMGTMIEDSTSQVKSMNETADVMNESGQIAKKALEELGEINERATESINVIYEQTNTTNDSALKIKDATSLIASIADETNLLSLNASIEAARAGEAGKGFAVVAAQIQKLAEQSNESAKRIEDIIRELLKDSETAVHTMEDVKKIMQEQNEKVKKTAEVFEQMHEGVNLSIHGMVSIEEQTQKIEDARNKIVDTVQSLSAIAEENAASTQETSASMMEIGSVINDISQNAENLKNIAEVLERNMQLFQMEES</sequence>
<evidence type="ECO:0000256" key="5">
    <source>
        <dbReference type="SAM" id="Phobius"/>
    </source>
</evidence>
<dbReference type="GO" id="GO:0016020">
    <property type="term" value="C:membrane"/>
    <property type="evidence" value="ECO:0007669"/>
    <property type="project" value="InterPro"/>
</dbReference>
<organism evidence="8 9">
    <name type="scientific">Roseburia faecis</name>
    <dbReference type="NCBI Taxonomy" id="301302"/>
    <lineage>
        <taxon>Bacteria</taxon>
        <taxon>Bacillati</taxon>
        <taxon>Bacillota</taxon>
        <taxon>Clostridia</taxon>
        <taxon>Lachnospirales</taxon>
        <taxon>Lachnospiraceae</taxon>
        <taxon>Roseburia</taxon>
    </lineage>
</organism>
<dbReference type="PANTHER" id="PTHR32089:SF112">
    <property type="entry name" value="LYSOZYME-LIKE PROTEIN-RELATED"/>
    <property type="match status" value="1"/>
</dbReference>
<gene>
    <name evidence="8" type="ORF">GMD30_09240</name>
</gene>
<evidence type="ECO:0000256" key="2">
    <source>
        <dbReference type="ARBA" id="ARBA00029447"/>
    </source>
</evidence>
<comment type="caution">
    <text evidence="8">The sequence shown here is derived from an EMBL/GenBank/DDBJ whole genome shotgun (WGS) entry which is preliminary data.</text>
</comment>
<accession>A0A844KNE8</accession>
<keyword evidence="4" id="KW-0175">Coiled coil</keyword>
<dbReference type="SMART" id="SM00304">
    <property type="entry name" value="HAMP"/>
    <property type="match status" value="1"/>
</dbReference>
<comment type="similarity">
    <text evidence="2">Belongs to the methyl-accepting chemotaxis (MCP) protein family.</text>
</comment>
<name>A0A844KNE8_9FIRM</name>
<dbReference type="EMBL" id="WNAL01000016">
    <property type="protein sequence ID" value="MTR81876.1"/>
    <property type="molecule type" value="Genomic_DNA"/>
</dbReference>
<dbReference type="PANTHER" id="PTHR32089">
    <property type="entry name" value="METHYL-ACCEPTING CHEMOTAXIS PROTEIN MCPB"/>
    <property type="match status" value="1"/>
</dbReference>
<dbReference type="InterPro" id="IPR003660">
    <property type="entry name" value="HAMP_dom"/>
</dbReference>
<evidence type="ECO:0000259" key="6">
    <source>
        <dbReference type="PROSITE" id="PS50111"/>
    </source>
</evidence>
<evidence type="ECO:0000256" key="3">
    <source>
        <dbReference type="PROSITE-ProRule" id="PRU00284"/>
    </source>
</evidence>
<keyword evidence="5" id="KW-0812">Transmembrane</keyword>
<evidence type="ECO:0000313" key="9">
    <source>
        <dbReference type="Proteomes" id="UP000446657"/>
    </source>
</evidence>
<keyword evidence="1 3" id="KW-0807">Transducer</keyword>
<dbReference type="SUPFAM" id="SSF58104">
    <property type="entry name" value="Methyl-accepting chemotaxis protein (MCP) signaling domain"/>
    <property type="match status" value="1"/>
</dbReference>
<feature type="domain" description="Methyl-accepting transducer" evidence="6">
    <location>
        <begin position="290"/>
        <end position="547"/>
    </location>
</feature>
<dbReference type="Gene3D" id="1.10.287.950">
    <property type="entry name" value="Methyl-accepting chemotaxis protein"/>
    <property type="match status" value="1"/>
</dbReference>
<reference evidence="8 9" key="1">
    <citation type="journal article" date="2019" name="Nat. Med.">
        <title>A library of human gut bacterial isolates paired with longitudinal multiomics data enables mechanistic microbiome research.</title>
        <authorList>
            <person name="Poyet M."/>
            <person name="Groussin M."/>
            <person name="Gibbons S.M."/>
            <person name="Avila-Pacheco J."/>
            <person name="Jiang X."/>
            <person name="Kearney S.M."/>
            <person name="Perrotta A.R."/>
            <person name="Berdy B."/>
            <person name="Zhao S."/>
            <person name="Lieberman T.D."/>
            <person name="Swanson P.K."/>
            <person name="Smith M."/>
            <person name="Roesemann S."/>
            <person name="Alexander J.E."/>
            <person name="Rich S.A."/>
            <person name="Livny J."/>
            <person name="Vlamakis H."/>
            <person name="Clish C."/>
            <person name="Bullock K."/>
            <person name="Deik A."/>
            <person name="Scott J."/>
            <person name="Pierce K.A."/>
            <person name="Xavier R.J."/>
            <person name="Alm E.J."/>
        </authorList>
    </citation>
    <scope>NUCLEOTIDE SEQUENCE [LARGE SCALE GENOMIC DNA]</scope>
    <source>
        <strain evidence="8 9">BIOML-A1</strain>
    </source>
</reference>
<protein>
    <submittedName>
        <fullName evidence="8">HAMP domain-containing protein</fullName>
    </submittedName>
</protein>
<dbReference type="Gene3D" id="3.30.450.20">
    <property type="entry name" value="PAS domain"/>
    <property type="match status" value="1"/>
</dbReference>
<evidence type="ECO:0000313" key="8">
    <source>
        <dbReference type="EMBL" id="MTR81876.1"/>
    </source>
</evidence>
<feature type="domain" description="HAMP" evidence="7">
    <location>
        <begin position="215"/>
        <end position="271"/>
    </location>
</feature>
<feature type="transmembrane region" description="Helical" evidence="5">
    <location>
        <begin position="28"/>
        <end position="48"/>
    </location>
</feature>
<dbReference type="PRINTS" id="PR00260">
    <property type="entry name" value="CHEMTRNSDUCR"/>
</dbReference>
<dbReference type="GO" id="GO:0007165">
    <property type="term" value="P:signal transduction"/>
    <property type="evidence" value="ECO:0007669"/>
    <property type="project" value="UniProtKB-KW"/>
</dbReference>
<dbReference type="Proteomes" id="UP000446657">
    <property type="component" value="Unassembled WGS sequence"/>
</dbReference>
<dbReference type="Gene3D" id="1.10.8.500">
    <property type="entry name" value="HAMP domain in histidine kinase"/>
    <property type="match status" value="1"/>
</dbReference>
<dbReference type="PROSITE" id="PS50111">
    <property type="entry name" value="CHEMOTAXIS_TRANSDUC_2"/>
    <property type="match status" value="1"/>
</dbReference>
<evidence type="ECO:0000259" key="7">
    <source>
        <dbReference type="PROSITE" id="PS50885"/>
    </source>
</evidence>
<keyword evidence="5" id="KW-0472">Membrane</keyword>
<dbReference type="CDD" id="cd12912">
    <property type="entry name" value="PDC2_MCP_like"/>
    <property type="match status" value="1"/>
</dbReference>
<dbReference type="GO" id="GO:0004888">
    <property type="term" value="F:transmembrane signaling receptor activity"/>
    <property type="evidence" value="ECO:0007669"/>
    <property type="project" value="InterPro"/>
</dbReference>
<proteinExistence type="inferred from homology"/>
<dbReference type="PROSITE" id="PS50885">
    <property type="entry name" value="HAMP"/>
    <property type="match status" value="1"/>
</dbReference>
<evidence type="ECO:0000256" key="4">
    <source>
        <dbReference type="SAM" id="Coils"/>
    </source>
</evidence>
<feature type="coiled-coil region" evidence="4">
    <location>
        <begin position="550"/>
        <end position="577"/>
    </location>
</feature>
<evidence type="ECO:0000256" key="1">
    <source>
        <dbReference type="ARBA" id="ARBA00023224"/>
    </source>
</evidence>
<keyword evidence="5" id="KW-1133">Transmembrane helix</keyword>
<dbReference type="AlphaFoldDB" id="A0A844KNE8"/>
<dbReference type="Pfam" id="PF00015">
    <property type="entry name" value="MCPsignal"/>
    <property type="match status" value="1"/>
</dbReference>
<dbReference type="InterPro" id="IPR004090">
    <property type="entry name" value="Chemotax_Me-accpt_rcpt"/>
</dbReference>
<dbReference type="GO" id="GO:0006935">
    <property type="term" value="P:chemotaxis"/>
    <property type="evidence" value="ECO:0007669"/>
    <property type="project" value="InterPro"/>
</dbReference>